<evidence type="ECO:0008006" key="4">
    <source>
        <dbReference type="Google" id="ProtNLM"/>
    </source>
</evidence>
<dbReference type="AlphaFoldDB" id="M1NCN3"/>
<feature type="transmembrane region" description="Helical" evidence="1">
    <location>
        <begin position="88"/>
        <end position="112"/>
    </location>
</feature>
<accession>M1NCN3</accession>
<dbReference type="GO" id="GO:0015035">
    <property type="term" value="F:protein-disulfide reductase activity"/>
    <property type="evidence" value="ECO:0007669"/>
    <property type="project" value="InterPro"/>
</dbReference>
<dbReference type="EMBL" id="CP003985">
    <property type="protein sequence ID" value="AGF77494.1"/>
    <property type="molecule type" value="Genomic_DNA"/>
</dbReference>
<evidence type="ECO:0000256" key="1">
    <source>
        <dbReference type="SAM" id="Phobius"/>
    </source>
</evidence>
<keyword evidence="3" id="KW-1185">Reference proteome</keyword>
<dbReference type="PANTHER" id="PTHR34290:SF2">
    <property type="entry name" value="OS04G0668800 PROTEIN"/>
    <property type="match status" value="1"/>
</dbReference>
<dbReference type="PANTHER" id="PTHR34290">
    <property type="entry name" value="SI:CH73-390P7.2"/>
    <property type="match status" value="1"/>
</dbReference>
<keyword evidence="1" id="KW-1133">Transmembrane helix</keyword>
<evidence type="ECO:0000313" key="2">
    <source>
        <dbReference type="EMBL" id="AGF77494.1"/>
    </source>
</evidence>
<dbReference type="HOGENOM" id="CLU_086500_2_1_7"/>
<dbReference type="KEGG" id="dsf:UWK_00920"/>
<sequence length="136" mass="15667">MKKVTPPIRIFFDGSCSVCASEIRHYKSRDIHGNLLLVDISKEDFQPEKYGKTMEDFMTQMHVLDQQGQFFLGVNAFPAIWQALPGRLFAFLAMFMMLPGIHSVARLAYILFAKYRRNLFPKKNKCETGTCDIKPL</sequence>
<dbReference type="OrthoDB" id="5294764at2"/>
<evidence type="ECO:0000313" key="3">
    <source>
        <dbReference type="Proteomes" id="UP000011721"/>
    </source>
</evidence>
<dbReference type="Pfam" id="PF04134">
    <property type="entry name" value="DCC1-like"/>
    <property type="match status" value="1"/>
</dbReference>
<dbReference type="RefSeq" id="WP_015403190.1">
    <property type="nucleotide sequence ID" value="NC_020304.1"/>
</dbReference>
<keyword evidence="1" id="KW-0472">Membrane</keyword>
<name>M1NCN3_DESSD</name>
<keyword evidence="1" id="KW-0812">Transmembrane</keyword>
<protein>
    <recommendedName>
        <fullName evidence="4">Thiol-disulfide oxidoreductase DCC</fullName>
    </recommendedName>
</protein>
<dbReference type="InterPro" id="IPR044691">
    <property type="entry name" value="DCC1_Trx"/>
</dbReference>
<dbReference type="STRING" id="1167006.UWK_00920"/>
<organism evidence="2 3">
    <name type="scientific">Desulfocapsa sulfexigens (strain DSM 10523 / SB164P1)</name>
    <dbReference type="NCBI Taxonomy" id="1167006"/>
    <lineage>
        <taxon>Bacteria</taxon>
        <taxon>Pseudomonadati</taxon>
        <taxon>Thermodesulfobacteriota</taxon>
        <taxon>Desulfobulbia</taxon>
        <taxon>Desulfobulbales</taxon>
        <taxon>Desulfocapsaceae</taxon>
        <taxon>Desulfocapsa</taxon>
    </lineage>
</organism>
<gene>
    <name evidence="2" type="ordered locus">UWK_00920</name>
</gene>
<dbReference type="eggNOG" id="COG3011">
    <property type="taxonomic scope" value="Bacteria"/>
</dbReference>
<dbReference type="InterPro" id="IPR007263">
    <property type="entry name" value="DCC1-like"/>
</dbReference>
<reference evidence="3" key="1">
    <citation type="journal article" date="2013" name="Stand. Genomic Sci.">
        <title>Complete genome sequence of Desulfocapsa sulfexigens, a marine deltaproteobacterium specialized in disproportionating inorganic sulfur compounds.</title>
        <authorList>
            <person name="Finster K.W."/>
            <person name="Kjeldsen K.U."/>
            <person name="Kube M."/>
            <person name="Reinhardt R."/>
            <person name="Mussmann M."/>
            <person name="Amann R."/>
            <person name="Schreiber L."/>
        </authorList>
    </citation>
    <scope>NUCLEOTIDE SEQUENCE [LARGE SCALE GENOMIC DNA]</scope>
    <source>
        <strain evidence="3">DSM 10523 / SB164P1</strain>
    </source>
</reference>
<proteinExistence type="predicted"/>
<dbReference type="Proteomes" id="UP000011721">
    <property type="component" value="Chromosome"/>
</dbReference>